<evidence type="ECO:0000259" key="1">
    <source>
        <dbReference type="Pfam" id="PF00582"/>
    </source>
</evidence>
<sequence>MHYLVGTDSVHTTAAICDYLAERVTADDTVSVVAVAPADDPTARRDADEALNVATVRLAAVGDVETDRRSGTPPDVLCEATADYDVDEIVIGAHSGDPDTTRDVGATAREVLAAADRPVVVVPIPDL</sequence>
<reference evidence="3" key="2">
    <citation type="submission" date="2016-10" db="EMBL/GenBank/DDBJ databases">
        <authorList>
            <person name="de Groot N.N."/>
        </authorList>
    </citation>
    <scope>NUCLEOTIDE SEQUENCE [LARGE SCALE GENOMIC DNA]</scope>
    <source>
        <strain evidence="3">CDM_6</strain>
    </source>
</reference>
<proteinExistence type="predicted"/>
<protein>
    <submittedName>
        <fullName evidence="2">Universal stress protein family protein</fullName>
    </submittedName>
</protein>
<dbReference type="Pfam" id="PF00582">
    <property type="entry name" value="Usp"/>
    <property type="match status" value="1"/>
</dbReference>
<dbReference type="EMBL" id="FOIC01000005">
    <property type="protein sequence ID" value="SET26550.1"/>
    <property type="molecule type" value="Genomic_DNA"/>
</dbReference>
<organism evidence="2 5">
    <name type="scientific">Natrinema hispanicum</name>
    <dbReference type="NCBI Taxonomy" id="392421"/>
    <lineage>
        <taxon>Archaea</taxon>
        <taxon>Methanobacteriati</taxon>
        <taxon>Methanobacteriota</taxon>
        <taxon>Stenosarchaea group</taxon>
        <taxon>Halobacteria</taxon>
        <taxon>Halobacteriales</taxon>
        <taxon>Natrialbaceae</taxon>
        <taxon>Natrinema</taxon>
    </lineage>
</organism>
<dbReference type="OrthoDB" id="157454at2157"/>
<evidence type="ECO:0000313" key="4">
    <source>
        <dbReference type="Proteomes" id="UP000199320"/>
    </source>
</evidence>
<dbReference type="Gene3D" id="3.40.50.620">
    <property type="entry name" value="HUPs"/>
    <property type="match status" value="1"/>
</dbReference>
<evidence type="ECO:0000313" key="5">
    <source>
        <dbReference type="Proteomes" id="UP000324021"/>
    </source>
</evidence>
<accession>A0A1G6SGS6</accession>
<gene>
    <name evidence="3" type="ORF">SAMN04488694_1052</name>
    <name evidence="2" type="ORF">SAMN05192552_10142</name>
</gene>
<dbReference type="Proteomes" id="UP000324021">
    <property type="component" value="Unassembled WGS sequence"/>
</dbReference>
<reference evidence="4 5" key="1">
    <citation type="submission" date="2016-10" db="EMBL/GenBank/DDBJ databases">
        <authorList>
            <person name="Varghese N."/>
            <person name="Submissions S."/>
        </authorList>
    </citation>
    <scope>NUCLEOTIDE SEQUENCE [LARGE SCALE GENOMIC DNA]</scope>
    <source>
        <strain evidence="2 5">CDM_1</strain>
        <strain evidence="4">CDM_6</strain>
    </source>
</reference>
<dbReference type="InterPro" id="IPR014729">
    <property type="entry name" value="Rossmann-like_a/b/a_fold"/>
</dbReference>
<dbReference type="SUPFAM" id="SSF52402">
    <property type="entry name" value="Adenine nucleotide alpha hydrolases-like"/>
    <property type="match status" value="1"/>
</dbReference>
<dbReference type="Proteomes" id="UP000199320">
    <property type="component" value="Unassembled WGS sequence"/>
</dbReference>
<feature type="domain" description="UspA" evidence="1">
    <location>
        <begin position="4"/>
        <end position="123"/>
    </location>
</feature>
<evidence type="ECO:0000313" key="2">
    <source>
        <dbReference type="EMBL" id="SDD15366.1"/>
    </source>
</evidence>
<dbReference type="CDD" id="cd00293">
    <property type="entry name" value="USP-like"/>
    <property type="match status" value="1"/>
</dbReference>
<name>A0A1G6SGS6_9EURY</name>
<keyword evidence="4" id="KW-1185">Reference proteome</keyword>
<evidence type="ECO:0000313" key="3">
    <source>
        <dbReference type="EMBL" id="SET26550.1"/>
    </source>
</evidence>
<dbReference type="RefSeq" id="WP_092931302.1">
    <property type="nucleotide sequence ID" value="NZ_FMZP01000014.1"/>
</dbReference>
<dbReference type="InterPro" id="IPR006016">
    <property type="entry name" value="UspA"/>
</dbReference>
<dbReference type="EMBL" id="FMZP01000014">
    <property type="protein sequence ID" value="SDD15366.1"/>
    <property type="molecule type" value="Genomic_DNA"/>
</dbReference>
<dbReference type="AlphaFoldDB" id="A0A1G6SGS6"/>